<dbReference type="SUPFAM" id="SSF56601">
    <property type="entry name" value="beta-lactamase/transpeptidase-like"/>
    <property type="match status" value="1"/>
</dbReference>
<dbReference type="InterPro" id="IPR050491">
    <property type="entry name" value="AmpC-like"/>
</dbReference>
<dbReference type="Proteomes" id="UP000276603">
    <property type="component" value="Unassembled WGS sequence"/>
</dbReference>
<dbReference type="InterPro" id="IPR012338">
    <property type="entry name" value="Beta-lactam/transpept-like"/>
</dbReference>
<dbReference type="PANTHER" id="PTHR46825">
    <property type="entry name" value="D-ALANYL-D-ALANINE-CARBOXYPEPTIDASE/ENDOPEPTIDASE AMPH"/>
    <property type="match status" value="1"/>
</dbReference>
<organism evidence="2 3">
    <name type="scientific">Ulvibacterium marinum</name>
    <dbReference type="NCBI Taxonomy" id="2419782"/>
    <lineage>
        <taxon>Bacteria</taxon>
        <taxon>Pseudomonadati</taxon>
        <taxon>Bacteroidota</taxon>
        <taxon>Flavobacteriia</taxon>
        <taxon>Flavobacteriales</taxon>
        <taxon>Flavobacteriaceae</taxon>
        <taxon>Ulvibacterium</taxon>
    </lineage>
</organism>
<name>A0A3B0C127_9FLAO</name>
<comment type="caution">
    <text evidence="2">The sequence shown here is derived from an EMBL/GenBank/DDBJ whole genome shotgun (WGS) entry which is preliminary data.</text>
</comment>
<dbReference type="EMBL" id="RBCJ01000005">
    <property type="protein sequence ID" value="RKN77869.1"/>
    <property type="molecule type" value="Genomic_DNA"/>
</dbReference>
<evidence type="ECO:0000313" key="2">
    <source>
        <dbReference type="EMBL" id="RKN77869.1"/>
    </source>
</evidence>
<sequence length="504" mass="56346">MKVDTNCLGARIMKDFRRIILMLLALIFGCTSHNSGEASTQKKEKAIHNLLKNDTTYYSIVEAMEESGLIGLSVAVFEDYKIVWKDSWGIKEVATDEKIDGNTAFSTASISKPITATLFAVLEEKGLIDLKAPVSGYLKRWKLPDSKFLKDTVLTLEHLLSHTAGTTQGGFVDFYEGDTIPTIVHSLKGQIPGYDTEIDFVFVPGTWWKYSGGGYVIAQMAIEDHLGRSLAHLAEEHLFMPLGLKNTTMRQPNEEGFPSNVAKAHDENGKTIRTGIPITPQVSASGLWSTPTDMSLFLIEMQNALRNEGNTVISHNVSQRVTEIVTSKVMGGWSLGWERRYGFGNYEWFSHGGANTGIGGHIYGTMDGGNGMAFFGNGPNGNRIPVLDKFKSSIIKAHGWYLPMDRKNEQEVPDDFISWATGNYQDVLFDVEIEIISNDKKLLMAPSFLGKEYSELIYIGDSTFLMDEFPNKIKFERNPTDSLMYMALIRNGTFKKEYTLQKRE</sequence>
<dbReference type="InterPro" id="IPR001466">
    <property type="entry name" value="Beta-lactam-related"/>
</dbReference>
<proteinExistence type="predicted"/>
<dbReference type="PROSITE" id="PS51257">
    <property type="entry name" value="PROKAR_LIPOPROTEIN"/>
    <property type="match status" value="1"/>
</dbReference>
<dbReference type="Gene3D" id="3.40.710.10">
    <property type="entry name" value="DD-peptidase/beta-lactamase superfamily"/>
    <property type="match status" value="1"/>
</dbReference>
<evidence type="ECO:0000259" key="1">
    <source>
        <dbReference type="Pfam" id="PF00144"/>
    </source>
</evidence>
<dbReference type="GO" id="GO:0016787">
    <property type="term" value="F:hydrolase activity"/>
    <property type="evidence" value="ECO:0007669"/>
    <property type="project" value="UniProtKB-KW"/>
</dbReference>
<keyword evidence="3" id="KW-1185">Reference proteome</keyword>
<dbReference type="PANTHER" id="PTHR46825:SF12">
    <property type="entry name" value="PENICILLIN-BINDING PROTEIN 4"/>
    <property type="match status" value="1"/>
</dbReference>
<accession>A0A3B0C127</accession>
<gene>
    <name evidence="2" type="ORF">D7Z94_21800</name>
</gene>
<keyword evidence="2" id="KW-0378">Hydrolase</keyword>
<protein>
    <submittedName>
        <fullName evidence="2">Class A beta-lactamase-related serine hydrolase</fullName>
    </submittedName>
</protein>
<dbReference type="Pfam" id="PF00144">
    <property type="entry name" value="Beta-lactamase"/>
    <property type="match status" value="1"/>
</dbReference>
<evidence type="ECO:0000313" key="3">
    <source>
        <dbReference type="Proteomes" id="UP000276603"/>
    </source>
</evidence>
<dbReference type="AlphaFoldDB" id="A0A3B0C127"/>
<feature type="domain" description="Beta-lactamase-related" evidence="1">
    <location>
        <begin position="61"/>
        <end position="382"/>
    </location>
</feature>
<reference evidence="2 3" key="1">
    <citation type="submission" date="2018-10" db="EMBL/GenBank/DDBJ databases">
        <title>Ulvibacterium marinum gen. nov., sp. nov., a novel marine bacterium of the family Flavobacteriaceae, isolated from a culture of the green alga Ulva prolifera.</title>
        <authorList>
            <person name="Zhang Z."/>
        </authorList>
    </citation>
    <scope>NUCLEOTIDE SEQUENCE [LARGE SCALE GENOMIC DNA]</scope>
    <source>
        <strain evidence="2 3">CCMM003</strain>
    </source>
</reference>